<feature type="transmembrane region" description="Helical" evidence="1">
    <location>
        <begin position="12"/>
        <end position="36"/>
    </location>
</feature>
<evidence type="ECO:0000313" key="2">
    <source>
        <dbReference type="EMBL" id="GJE08132.1"/>
    </source>
</evidence>
<dbReference type="PANTHER" id="PTHR34219:SF4">
    <property type="entry name" value="PEPSY DOMAIN-CONTAINING PROTEIN"/>
    <property type="match status" value="1"/>
</dbReference>
<gene>
    <name evidence="2" type="ORF">AOPFMNJM_3466</name>
</gene>
<keyword evidence="1" id="KW-1133">Transmembrane helix</keyword>
<keyword evidence="1" id="KW-0472">Membrane</keyword>
<reference evidence="2" key="2">
    <citation type="submission" date="2021-08" db="EMBL/GenBank/DDBJ databases">
        <authorList>
            <person name="Tani A."/>
            <person name="Ola A."/>
            <person name="Ogura Y."/>
            <person name="Katsura K."/>
            <person name="Hayashi T."/>
        </authorList>
    </citation>
    <scope>NUCLEOTIDE SEQUENCE</scope>
    <source>
        <strain evidence="2">LMG 23639</strain>
    </source>
</reference>
<organism evidence="2 3">
    <name type="scientific">Methylobacterium jeotgali</name>
    <dbReference type="NCBI Taxonomy" id="381630"/>
    <lineage>
        <taxon>Bacteria</taxon>
        <taxon>Pseudomonadati</taxon>
        <taxon>Pseudomonadota</taxon>
        <taxon>Alphaproteobacteria</taxon>
        <taxon>Hyphomicrobiales</taxon>
        <taxon>Methylobacteriaceae</taxon>
        <taxon>Methylobacterium</taxon>
    </lineage>
</organism>
<feature type="transmembrane region" description="Helical" evidence="1">
    <location>
        <begin position="446"/>
        <end position="466"/>
    </location>
</feature>
<keyword evidence="1" id="KW-0812">Transmembrane</keyword>
<evidence type="ECO:0000256" key="1">
    <source>
        <dbReference type="SAM" id="Phobius"/>
    </source>
</evidence>
<dbReference type="Proteomes" id="UP001055102">
    <property type="component" value="Unassembled WGS sequence"/>
</dbReference>
<feature type="transmembrane region" description="Helical" evidence="1">
    <location>
        <begin position="342"/>
        <end position="364"/>
    </location>
</feature>
<feature type="transmembrane region" description="Helical" evidence="1">
    <location>
        <begin position="478"/>
        <end position="497"/>
    </location>
</feature>
<dbReference type="InterPro" id="IPR005625">
    <property type="entry name" value="PepSY-ass_TM"/>
</dbReference>
<name>A0ABQ4SY84_9HYPH</name>
<protein>
    <recommendedName>
        <fullName evidence="4">Peptidase</fullName>
    </recommendedName>
</protein>
<feature type="transmembrane region" description="Helical" evidence="1">
    <location>
        <begin position="421"/>
        <end position="439"/>
    </location>
</feature>
<feature type="transmembrane region" description="Helical" evidence="1">
    <location>
        <begin position="385"/>
        <end position="406"/>
    </location>
</feature>
<proteinExistence type="predicted"/>
<comment type="caution">
    <text evidence="2">The sequence shown here is derived from an EMBL/GenBank/DDBJ whole genome shotgun (WGS) entry which is preliminary data.</text>
</comment>
<keyword evidence="3" id="KW-1185">Reference proteome</keyword>
<feature type="transmembrane region" description="Helical" evidence="1">
    <location>
        <begin position="141"/>
        <end position="163"/>
    </location>
</feature>
<reference evidence="2" key="1">
    <citation type="journal article" date="2021" name="Front. Microbiol.">
        <title>Comprehensive Comparative Genomics and Phenotyping of Methylobacterium Species.</title>
        <authorList>
            <person name="Alessa O."/>
            <person name="Ogura Y."/>
            <person name="Fujitani Y."/>
            <person name="Takami H."/>
            <person name="Hayashi T."/>
            <person name="Sahin N."/>
            <person name="Tani A."/>
        </authorList>
    </citation>
    <scope>NUCLEOTIDE SEQUENCE</scope>
    <source>
        <strain evidence="2">LMG 23639</strain>
    </source>
</reference>
<feature type="transmembrane region" description="Helical" evidence="1">
    <location>
        <begin position="184"/>
        <end position="214"/>
    </location>
</feature>
<dbReference type="EMBL" id="BPQR01000062">
    <property type="protein sequence ID" value="GJE08132.1"/>
    <property type="molecule type" value="Genomic_DNA"/>
</dbReference>
<dbReference type="PANTHER" id="PTHR34219">
    <property type="entry name" value="IRON-REGULATED INNER MEMBRANE PROTEIN-RELATED"/>
    <property type="match status" value="1"/>
</dbReference>
<dbReference type="Pfam" id="PF03929">
    <property type="entry name" value="PepSY_TM"/>
    <property type="match status" value="1"/>
</dbReference>
<evidence type="ECO:0000313" key="3">
    <source>
        <dbReference type="Proteomes" id="UP001055102"/>
    </source>
</evidence>
<dbReference type="RefSeq" id="WP_238277641.1">
    <property type="nucleotide sequence ID" value="NZ_BPQR01000062.1"/>
</dbReference>
<accession>A0ABQ4SY84</accession>
<sequence length="514" mass="55748">MKQGFRQSMAWLHGWAGLVVGWILFAVFVTGTASYYREPISRWMRPDQAPHAVFDAAALARAADVGGAYLAAHAAGARNAFIGLPSADRPVLDVFWRMRPGETPGRASLDPETGAPAKLRDTKGGDFFYRFHFELHMAPIWGRWVVGVCAFAMLVALISGIVTHRRIFADLFTFRRDKAAQRSWLDAHNVTGVLALPFHLMITYTGLVTLALMYMPWGLDVAYKGDRQTFFAETGQIIAPRPPAKRPEPLTPLGPLVARALEAMPGETLERLTILNPGDANATVTAVFEEPHGLTHQHPQIAFDGVSGAEIGRVGALQPAARTYTVFVGLHEGHFAGPVLRVLFFLCGLLGTGMVATGLVLWTVSRLPNDKATRAGERPGFGLRLVEILNVGTIAGMPAGIAAYFLANRLLPAGLEGRADWEIRAFFGVWVLTALACAFRARRRAWASGFGLCAALYLAVPIVSAVMLWQPPFSGSPLFVWFDVAMLALAAVFALAARKIDGAVAARRGRHAMA</sequence>
<evidence type="ECO:0008006" key="4">
    <source>
        <dbReference type="Google" id="ProtNLM"/>
    </source>
</evidence>